<sequence>MADLVPSTSPQGESDQPDHSDRPSAWQRRDHAGGAGHPGPSSAYDADDGQETPKRPAKKGSFWRELFVLVGIAVVLTIVIQTFLARVYVIPSQSMEQTLHGCAGCTNDRVLVDKITYRFTEPEPGDVVVFRGPEAWGQNDFTTPESGNPVARFFQNIGAVFGFAQPDEKDFVKRVIATGGQTVECCDEQNRVLVDGDPLDEPYVFWQPGRGNTQEPFGPVTVPDDHIWMMGDNRNNSLDSRVQGGGGEQGAVPLDNVIGKARVVVLPPQRWQGISDHDPQAVAIGAPAWQSAVPAGLGVLGAFPTLWLGRKILGHRRHRD</sequence>
<dbReference type="Gene3D" id="2.10.109.10">
    <property type="entry name" value="Umud Fragment, subunit A"/>
    <property type="match status" value="1"/>
</dbReference>
<keyword evidence="7" id="KW-0645">Protease</keyword>
<dbReference type="InterPro" id="IPR019758">
    <property type="entry name" value="Pept_S26A_signal_pept_1_CS"/>
</dbReference>
<evidence type="ECO:0000256" key="6">
    <source>
        <dbReference type="PIRSR" id="PIRSR600223-1"/>
    </source>
</evidence>
<proteinExistence type="inferred from homology"/>
<dbReference type="InterPro" id="IPR019533">
    <property type="entry name" value="Peptidase_S26"/>
</dbReference>
<organism evidence="10 11">
    <name type="scientific">Actinoalloteichus hymeniacidonis</name>
    <dbReference type="NCBI Taxonomy" id="340345"/>
    <lineage>
        <taxon>Bacteria</taxon>
        <taxon>Bacillati</taxon>
        <taxon>Actinomycetota</taxon>
        <taxon>Actinomycetes</taxon>
        <taxon>Pseudonocardiales</taxon>
        <taxon>Pseudonocardiaceae</taxon>
        <taxon>Actinoalloteichus</taxon>
    </lineage>
</organism>
<evidence type="ECO:0000256" key="2">
    <source>
        <dbReference type="ARBA" id="ARBA00004401"/>
    </source>
</evidence>
<evidence type="ECO:0000313" key="10">
    <source>
        <dbReference type="EMBL" id="AOS62572.1"/>
    </source>
</evidence>
<protein>
    <recommendedName>
        <fullName evidence="4 7">Signal peptidase I</fullName>
        <ecNumber evidence="4 7">3.4.21.89</ecNumber>
    </recommendedName>
</protein>
<dbReference type="Pfam" id="PF10502">
    <property type="entry name" value="Peptidase_S26"/>
    <property type="match status" value="1"/>
</dbReference>
<feature type="active site" evidence="6">
    <location>
        <position position="173"/>
    </location>
</feature>
<dbReference type="AlphaFoldDB" id="A0AAC9HNK7"/>
<feature type="region of interest" description="Disordered" evidence="8">
    <location>
        <begin position="1"/>
        <end position="57"/>
    </location>
</feature>
<feature type="compositionally biased region" description="Polar residues" evidence="8">
    <location>
        <begin position="1"/>
        <end position="14"/>
    </location>
</feature>
<evidence type="ECO:0000259" key="9">
    <source>
        <dbReference type="Pfam" id="PF10502"/>
    </source>
</evidence>
<keyword evidence="7" id="KW-1133">Transmembrane helix</keyword>
<evidence type="ECO:0000256" key="1">
    <source>
        <dbReference type="ARBA" id="ARBA00000677"/>
    </source>
</evidence>
<keyword evidence="7" id="KW-0812">Transmembrane</keyword>
<comment type="subcellular location">
    <subcellularLocation>
        <location evidence="2">Cell membrane</location>
        <topology evidence="2">Single-pass type II membrane protein</topology>
    </subcellularLocation>
    <subcellularLocation>
        <location evidence="7">Membrane</location>
        <topology evidence="7">Single-pass type II membrane protein</topology>
    </subcellularLocation>
</comment>
<dbReference type="RefSeq" id="WP_157421005.1">
    <property type="nucleotide sequence ID" value="NZ_CP014859.1"/>
</dbReference>
<dbReference type="Proteomes" id="UP000095210">
    <property type="component" value="Chromosome"/>
</dbReference>
<dbReference type="KEGG" id="ahm:TL08_08785"/>
<dbReference type="GO" id="GO:0005886">
    <property type="term" value="C:plasma membrane"/>
    <property type="evidence" value="ECO:0007669"/>
    <property type="project" value="UniProtKB-SubCell"/>
</dbReference>
<dbReference type="SUPFAM" id="SSF51306">
    <property type="entry name" value="LexA/Signal peptidase"/>
    <property type="match status" value="1"/>
</dbReference>
<dbReference type="PANTHER" id="PTHR43390">
    <property type="entry name" value="SIGNAL PEPTIDASE I"/>
    <property type="match status" value="1"/>
</dbReference>
<dbReference type="PANTHER" id="PTHR43390:SF1">
    <property type="entry name" value="CHLOROPLAST PROCESSING PEPTIDASE"/>
    <property type="match status" value="1"/>
</dbReference>
<keyword evidence="11" id="KW-1185">Reference proteome</keyword>
<gene>
    <name evidence="10" type="ORF">TL08_08785</name>
</gene>
<evidence type="ECO:0000256" key="4">
    <source>
        <dbReference type="ARBA" id="ARBA00013208"/>
    </source>
</evidence>
<evidence type="ECO:0000256" key="3">
    <source>
        <dbReference type="ARBA" id="ARBA00009370"/>
    </source>
</evidence>
<feature type="domain" description="Peptidase S26" evidence="9">
    <location>
        <begin position="63"/>
        <end position="265"/>
    </location>
</feature>
<dbReference type="GO" id="GO:0004252">
    <property type="term" value="F:serine-type endopeptidase activity"/>
    <property type="evidence" value="ECO:0007669"/>
    <property type="project" value="InterPro"/>
</dbReference>
<dbReference type="GO" id="GO:0006465">
    <property type="term" value="P:signal peptide processing"/>
    <property type="evidence" value="ECO:0007669"/>
    <property type="project" value="InterPro"/>
</dbReference>
<dbReference type="GO" id="GO:0009003">
    <property type="term" value="F:signal peptidase activity"/>
    <property type="evidence" value="ECO:0007669"/>
    <property type="project" value="UniProtKB-EC"/>
</dbReference>
<dbReference type="NCBIfam" id="TIGR02227">
    <property type="entry name" value="sigpep_I_bact"/>
    <property type="match status" value="1"/>
</dbReference>
<dbReference type="CDD" id="cd06530">
    <property type="entry name" value="S26_SPase_I"/>
    <property type="match status" value="1"/>
</dbReference>
<comment type="catalytic activity">
    <reaction evidence="1 7">
        <text>Cleavage of hydrophobic, N-terminal signal or leader sequences from secreted and periplasmic proteins.</text>
        <dbReference type="EC" id="3.4.21.89"/>
    </reaction>
</comment>
<dbReference type="EC" id="3.4.21.89" evidence="4 7"/>
<comment type="similarity">
    <text evidence="3 7">Belongs to the peptidase S26 family.</text>
</comment>
<name>A0AAC9HNK7_9PSEU</name>
<dbReference type="InterPro" id="IPR000223">
    <property type="entry name" value="Pept_S26A_signal_pept_1"/>
</dbReference>
<keyword evidence="5 7" id="KW-0378">Hydrolase</keyword>
<dbReference type="PRINTS" id="PR00727">
    <property type="entry name" value="LEADERPTASE"/>
</dbReference>
<evidence type="ECO:0000313" key="11">
    <source>
        <dbReference type="Proteomes" id="UP000095210"/>
    </source>
</evidence>
<accession>A0AAC9HNK7</accession>
<keyword evidence="7" id="KW-0472">Membrane</keyword>
<dbReference type="EMBL" id="CP014859">
    <property type="protein sequence ID" value="AOS62572.1"/>
    <property type="molecule type" value="Genomic_DNA"/>
</dbReference>
<evidence type="ECO:0000256" key="8">
    <source>
        <dbReference type="SAM" id="MobiDB-lite"/>
    </source>
</evidence>
<feature type="active site" evidence="6">
    <location>
        <position position="94"/>
    </location>
</feature>
<feature type="compositionally biased region" description="Basic and acidic residues" evidence="8">
    <location>
        <begin position="16"/>
        <end position="32"/>
    </location>
</feature>
<feature type="transmembrane region" description="Helical" evidence="7">
    <location>
        <begin position="66"/>
        <end position="89"/>
    </location>
</feature>
<dbReference type="InterPro" id="IPR036286">
    <property type="entry name" value="LexA/Signal_pep-like_sf"/>
</dbReference>
<evidence type="ECO:0000256" key="5">
    <source>
        <dbReference type="ARBA" id="ARBA00022801"/>
    </source>
</evidence>
<dbReference type="PROSITE" id="PS00761">
    <property type="entry name" value="SPASE_I_3"/>
    <property type="match status" value="1"/>
</dbReference>
<reference evidence="11" key="1">
    <citation type="submission" date="2016-03" db="EMBL/GenBank/DDBJ databases">
        <title>Complete genome sequence of the type strain Actinoalloteichus hymeniacidonis DSM 45092.</title>
        <authorList>
            <person name="Schaffert L."/>
            <person name="Albersmeier A."/>
            <person name="Winkler A."/>
            <person name="Kalinowski J."/>
            <person name="Zotchev S."/>
            <person name="Ruckert C."/>
        </authorList>
    </citation>
    <scope>NUCLEOTIDE SEQUENCE [LARGE SCALE GENOMIC DNA]</scope>
    <source>
        <strain evidence="11">HPA177(T) (DSM 45092(T))</strain>
    </source>
</reference>
<evidence type="ECO:0000256" key="7">
    <source>
        <dbReference type="RuleBase" id="RU362042"/>
    </source>
</evidence>